<name>A0A4Q7V753_9BACT</name>
<keyword evidence="2" id="KW-0121">Carboxypeptidase</keyword>
<feature type="chain" id="PRO_5020710582" evidence="1">
    <location>
        <begin position="21"/>
        <end position="471"/>
    </location>
</feature>
<accession>A0A4Q7V753</accession>
<evidence type="ECO:0000313" key="2">
    <source>
        <dbReference type="EMBL" id="RZT92456.1"/>
    </source>
</evidence>
<dbReference type="InterPro" id="IPR008969">
    <property type="entry name" value="CarboxyPept-like_regulatory"/>
</dbReference>
<keyword evidence="1" id="KW-0732">Signal</keyword>
<dbReference type="SUPFAM" id="SSF49464">
    <property type="entry name" value="Carboxypeptidase regulatory domain-like"/>
    <property type="match status" value="1"/>
</dbReference>
<dbReference type="AlphaFoldDB" id="A0A4Q7V753"/>
<dbReference type="Proteomes" id="UP000293562">
    <property type="component" value="Unassembled WGS sequence"/>
</dbReference>
<evidence type="ECO:0000313" key="3">
    <source>
        <dbReference type="Proteomes" id="UP000293562"/>
    </source>
</evidence>
<dbReference type="GO" id="GO:0004180">
    <property type="term" value="F:carboxypeptidase activity"/>
    <property type="evidence" value="ECO:0007669"/>
    <property type="project" value="UniProtKB-KW"/>
</dbReference>
<proteinExistence type="predicted"/>
<gene>
    <name evidence="2" type="ORF">EV201_2932</name>
</gene>
<dbReference type="RefSeq" id="WP_130308300.1">
    <property type="nucleotide sequence ID" value="NZ_SHKN01000003.1"/>
</dbReference>
<feature type="signal peptide" evidence="1">
    <location>
        <begin position="1"/>
        <end position="20"/>
    </location>
</feature>
<evidence type="ECO:0000256" key="1">
    <source>
        <dbReference type="SAM" id="SignalP"/>
    </source>
</evidence>
<organism evidence="2 3">
    <name type="scientific">Ancylomarina subtilis</name>
    <dbReference type="NCBI Taxonomy" id="1639035"/>
    <lineage>
        <taxon>Bacteria</taxon>
        <taxon>Pseudomonadati</taxon>
        <taxon>Bacteroidota</taxon>
        <taxon>Bacteroidia</taxon>
        <taxon>Marinilabiliales</taxon>
        <taxon>Marinifilaceae</taxon>
        <taxon>Ancylomarina</taxon>
    </lineage>
</organism>
<dbReference type="Pfam" id="PF13715">
    <property type="entry name" value="CarbopepD_reg_2"/>
    <property type="match status" value="1"/>
</dbReference>
<keyword evidence="2" id="KW-0645">Protease</keyword>
<keyword evidence="3" id="KW-1185">Reference proteome</keyword>
<dbReference type="OrthoDB" id="905020at2"/>
<reference evidence="2 3" key="1">
    <citation type="submission" date="2019-02" db="EMBL/GenBank/DDBJ databases">
        <title>Genomic Encyclopedia of Type Strains, Phase IV (KMG-IV): sequencing the most valuable type-strain genomes for metagenomic binning, comparative biology and taxonomic classification.</title>
        <authorList>
            <person name="Goeker M."/>
        </authorList>
    </citation>
    <scope>NUCLEOTIDE SEQUENCE [LARGE SCALE GENOMIC DNA]</scope>
    <source>
        <strain evidence="2 3">DSM 28825</strain>
    </source>
</reference>
<keyword evidence="2" id="KW-0378">Hydrolase</keyword>
<dbReference type="EMBL" id="SHKN01000003">
    <property type="protein sequence ID" value="RZT92456.1"/>
    <property type="molecule type" value="Genomic_DNA"/>
</dbReference>
<sequence>MKKTILSTALLFLISITCFANTIVTGRLIDSHKNPIPYANIVIKNTTIGTISNLNGDFNINIPDEYKEASLVFSSMGFKTQEILIKAFEKQEIYEIELETAIVNLNEVMIKVKATNANEIVQKAFDHYLDNFPTSPFIGKAFLRHTEKTKTKYKWLVDAAIEVYDPGFNQTSKDIKLNIKEIKRSIDNRSVDTATIYCFYLGEVKNVSLKKSVKRKDNLADEDPKEIKNAIHFQDNRLSNPNGLFSGSLNVLRYYKQKDAIFDKNILKKHNFKIDTVLSYNSDDIYKIKITPKSPLVKLNKHYGKYCFPIGWIYIRAKDFAIVELEYTLVNSDKAQIFTKMYRSKIASSFHIKYIEIDGKMYPKHITLNTPKANNIFKILSGTAHGAKANSEEYYYETQEVMFNEIITDSDILAKSLEKSWDSNLFTPRPYNAKFWKRYSSMVETVEQKIFREALEKELSNKNENKTISKN</sequence>
<protein>
    <submittedName>
        <fullName evidence="2">Carboxypeptidase-like protein</fullName>
    </submittedName>
</protein>
<comment type="caution">
    <text evidence="2">The sequence shown here is derived from an EMBL/GenBank/DDBJ whole genome shotgun (WGS) entry which is preliminary data.</text>
</comment>